<keyword evidence="1" id="KW-1133">Transmembrane helix</keyword>
<keyword evidence="1" id="KW-0472">Membrane</keyword>
<proteinExistence type="predicted"/>
<evidence type="ECO:0000256" key="1">
    <source>
        <dbReference type="SAM" id="Phobius"/>
    </source>
</evidence>
<dbReference type="EMBL" id="JAPQKP010000002">
    <property type="protein sequence ID" value="KAJ5205402.1"/>
    <property type="molecule type" value="Genomic_DNA"/>
</dbReference>
<feature type="non-terminal residue" evidence="2">
    <location>
        <position position="67"/>
    </location>
</feature>
<keyword evidence="1" id="KW-0812">Transmembrane</keyword>
<reference evidence="2" key="1">
    <citation type="submission" date="2022-11" db="EMBL/GenBank/DDBJ databases">
        <authorList>
            <person name="Petersen C."/>
        </authorList>
    </citation>
    <scope>NUCLEOTIDE SEQUENCE</scope>
    <source>
        <strain evidence="2">IBT 16849</strain>
    </source>
</reference>
<keyword evidence="3" id="KW-1185">Reference proteome</keyword>
<sequence length="67" mass="7269">MPWNSANIIGLLVGFCLLTLVLVANQIFQRERAALAPRLIRSRVVYAIDGMSAAASGVRNLPFIVLS</sequence>
<comment type="caution">
    <text evidence="2">The sequence shown here is derived from an EMBL/GenBank/DDBJ whole genome shotgun (WGS) entry which is preliminary data.</text>
</comment>
<organism evidence="2 3">
    <name type="scientific">Penicillium cf. griseofulvum</name>
    <dbReference type="NCBI Taxonomy" id="2972120"/>
    <lineage>
        <taxon>Eukaryota</taxon>
        <taxon>Fungi</taxon>
        <taxon>Dikarya</taxon>
        <taxon>Ascomycota</taxon>
        <taxon>Pezizomycotina</taxon>
        <taxon>Eurotiomycetes</taxon>
        <taxon>Eurotiomycetidae</taxon>
        <taxon>Eurotiales</taxon>
        <taxon>Aspergillaceae</taxon>
        <taxon>Penicillium</taxon>
    </lineage>
</organism>
<evidence type="ECO:0000313" key="2">
    <source>
        <dbReference type="EMBL" id="KAJ5205402.1"/>
    </source>
</evidence>
<accession>A0A9W9MQC5</accession>
<feature type="transmembrane region" description="Helical" evidence="1">
    <location>
        <begin position="6"/>
        <end position="28"/>
    </location>
</feature>
<name>A0A9W9MQC5_9EURO</name>
<gene>
    <name evidence="2" type="ORF">N7472_001850</name>
</gene>
<reference evidence="2" key="2">
    <citation type="journal article" date="2023" name="IMA Fungus">
        <title>Comparative genomic study of the Penicillium genus elucidates a diverse pangenome and 15 lateral gene transfer events.</title>
        <authorList>
            <person name="Petersen C."/>
            <person name="Sorensen T."/>
            <person name="Nielsen M.R."/>
            <person name="Sondergaard T.E."/>
            <person name="Sorensen J.L."/>
            <person name="Fitzpatrick D.A."/>
            <person name="Frisvad J.C."/>
            <person name="Nielsen K.L."/>
        </authorList>
    </citation>
    <scope>NUCLEOTIDE SEQUENCE</scope>
    <source>
        <strain evidence="2">IBT 16849</strain>
    </source>
</reference>
<dbReference type="AlphaFoldDB" id="A0A9W9MQC5"/>
<dbReference type="Proteomes" id="UP001150879">
    <property type="component" value="Unassembled WGS sequence"/>
</dbReference>
<evidence type="ECO:0000313" key="3">
    <source>
        <dbReference type="Proteomes" id="UP001150879"/>
    </source>
</evidence>
<protein>
    <submittedName>
        <fullName evidence="2">Uncharacterized protein</fullName>
    </submittedName>
</protein>